<dbReference type="RefSeq" id="WP_354020136.1">
    <property type="nucleotide sequence ID" value="NZ_JBEWTC010000005.1"/>
</dbReference>
<keyword evidence="1" id="KW-0677">Repeat</keyword>
<dbReference type="PROSITE" id="PS00380">
    <property type="entry name" value="RHODANESE_1"/>
    <property type="match status" value="1"/>
</dbReference>
<dbReference type="SUPFAM" id="SSF52821">
    <property type="entry name" value="Rhodanese/Cell cycle control phosphatase"/>
    <property type="match status" value="2"/>
</dbReference>
<dbReference type="Proteomes" id="UP001549366">
    <property type="component" value="Unassembled WGS sequence"/>
</dbReference>
<dbReference type="EMBL" id="JBEWTB010000002">
    <property type="protein sequence ID" value="MET4758198.1"/>
    <property type="molecule type" value="Genomic_DNA"/>
</dbReference>
<accession>A0ABV2SKA8</accession>
<feature type="domain" description="Rhodanese" evidence="3">
    <location>
        <begin position="28"/>
        <end position="138"/>
    </location>
</feature>
<dbReference type="GO" id="GO:0004792">
    <property type="term" value="F:thiosulfate-cyanide sulfurtransferase activity"/>
    <property type="evidence" value="ECO:0007669"/>
    <property type="project" value="UniProtKB-EC"/>
</dbReference>
<evidence type="ECO:0000313" key="5">
    <source>
        <dbReference type="Proteomes" id="UP001549366"/>
    </source>
</evidence>
<name>A0ABV2SKA8_9GAMM</name>
<keyword evidence="5" id="KW-1185">Reference proteome</keyword>
<proteinExistence type="predicted"/>
<dbReference type="PROSITE" id="PS00683">
    <property type="entry name" value="RHODANESE_2"/>
    <property type="match status" value="1"/>
</dbReference>
<evidence type="ECO:0000256" key="1">
    <source>
        <dbReference type="ARBA" id="ARBA00022737"/>
    </source>
</evidence>
<feature type="domain" description="Rhodanese" evidence="3">
    <location>
        <begin position="170"/>
        <end position="283"/>
    </location>
</feature>
<sequence>MADLFVPSAAAETASLISASELHHWLQSNNRVLVLDVRQSLFYLLGHIPGARNIWRPDYEADESEYPYKGMRASKDKMKSLLGKLGATSSTRLVLYDDRNCLDAARVWWILKLYGHDQVYLLDGGLSAWKLAGFSTSIKPVFSSTPETFDFTGTAYPEYLAELEQVRQLPKQDAVLLDVRSSDEFTGENLMTGAFRKGRIPGSAWLEYKHSVNKQGFLDTSELQKLFSSRGITPEKEIIIYCQSGVRSSHTHFVLTQLLKYPKVKNYDGSWVEWSWHKQLPVETGQSLVNEKP</sequence>
<dbReference type="Gene3D" id="3.40.250.10">
    <property type="entry name" value="Rhodanese-like domain"/>
    <property type="match status" value="2"/>
</dbReference>
<dbReference type="SMART" id="SM00450">
    <property type="entry name" value="RHOD"/>
    <property type="match status" value="2"/>
</dbReference>
<protein>
    <recommendedName>
        <fullName evidence="2">Sulfurtransferase</fullName>
    </recommendedName>
</protein>
<evidence type="ECO:0000259" key="3">
    <source>
        <dbReference type="PROSITE" id="PS50206"/>
    </source>
</evidence>
<dbReference type="CDD" id="cd01449">
    <property type="entry name" value="TST_Repeat_2"/>
    <property type="match status" value="1"/>
</dbReference>
<dbReference type="PANTHER" id="PTHR43855:SF1">
    <property type="entry name" value="THIOSULFATE SULFURTRANSFERASE"/>
    <property type="match status" value="1"/>
</dbReference>
<gene>
    <name evidence="4" type="ORF">V5J35_003390</name>
</gene>
<keyword evidence="2 4" id="KW-0808">Transferase</keyword>
<dbReference type="InterPro" id="IPR036873">
    <property type="entry name" value="Rhodanese-like_dom_sf"/>
</dbReference>
<evidence type="ECO:0000256" key="2">
    <source>
        <dbReference type="RuleBase" id="RU000507"/>
    </source>
</evidence>
<organism evidence="4 5">
    <name type="scientific">Endozoicomonas lisbonensis</name>
    <dbReference type="NCBI Taxonomy" id="3120522"/>
    <lineage>
        <taxon>Bacteria</taxon>
        <taxon>Pseudomonadati</taxon>
        <taxon>Pseudomonadota</taxon>
        <taxon>Gammaproteobacteria</taxon>
        <taxon>Oceanospirillales</taxon>
        <taxon>Endozoicomonadaceae</taxon>
        <taxon>Endozoicomonas</taxon>
    </lineage>
</organism>
<dbReference type="InterPro" id="IPR001307">
    <property type="entry name" value="Thiosulphate_STrfase_CS"/>
</dbReference>
<dbReference type="GO" id="GO:0016784">
    <property type="term" value="F:3-mercaptopyruvate sulfurtransferase activity"/>
    <property type="evidence" value="ECO:0007669"/>
    <property type="project" value="UniProtKB-EC"/>
</dbReference>
<dbReference type="Pfam" id="PF00581">
    <property type="entry name" value="Rhodanese"/>
    <property type="match status" value="2"/>
</dbReference>
<dbReference type="PANTHER" id="PTHR43855">
    <property type="entry name" value="THIOSULFATE SULFURTRANSFERASE"/>
    <property type="match status" value="1"/>
</dbReference>
<dbReference type="InterPro" id="IPR051126">
    <property type="entry name" value="Thiosulfate_sulfurtransferase"/>
</dbReference>
<evidence type="ECO:0000313" key="4">
    <source>
        <dbReference type="EMBL" id="MET4758198.1"/>
    </source>
</evidence>
<dbReference type="PROSITE" id="PS50206">
    <property type="entry name" value="RHODANESE_3"/>
    <property type="match status" value="2"/>
</dbReference>
<reference evidence="4 5" key="1">
    <citation type="submission" date="2024-06" db="EMBL/GenBank/DDBJ databases">
        <title>Genomic Encyclopedia of Type Strains, Phase V (KMG-V): Genome sequencing to study the core and pangenomes of soil and plant-associated prokaryotes.</title>
        <authorList>
            <person name="Whitman W."/>
        </authorList>
    </citation>
    <scope>NUCLEOTIDE SEQUENCE [LARGE SCALE GENOMIC DNA]</scope>
    <source>
        <strain evidence="4 5">NE40</strain>
    </source>
</reference>
<dbReference type="CDD" id="cd01448">
    <property type="entry name" value="TST_Repeat_1"/>
    <property type="match status" value="1"/>
</dbReference>
<comment type="caution">
    <text evidence="4">The sequence shown here is derived from an EMBL/GenBank/DDBJ whole genome shotgun (WGS) entry which is preliminary data.</text>
</comment>
<dbReference type="InterPro" id="IPR001763">
    <property type="entry name" value="Rhodanese-like_dom"/>
</dbReference>